<accession>A0A161WUG9</accession>
<dbReference type="AlphaFoldDB" id="A0A161WUG9"/>
<dbReference type="Gramene" id="KZN02385">
    <property type="protein sequence ID" value="KZN02385"/>
    <property type="gene ID" value="DCAR_011139"/>
</dbReference>
<comment type="caution">
    <text evidence="1">The sequence shown here is derived from an EMBL/GenBank/DDBJ whole genome shotgun (WGS) entry which is preliminary data.</text>
</comment>
<name>A0A161WUG9_DAUCS</name>
<protein>
    <submittedName>
        <fullName evidence="1">Uncharacterized protein</fullName>
    </submittedName>
</protein>
<organism evidence="1">
    <name type="scientific">Daucus carota subsp. sativus</name>
    <name type="common">Carrot</name>
    <dbReference type="NCBI Taxonomy" id="79200"/>
    <lineage>
        <taxon>Eukaryota</taxon>
        <taxon>Viridiplantae</taxon>
        <taxon>Streptophyta</taxon>
        <taxon>Embryophyta</taxon>
        <taxon>Tracheophyta</taxon>
        <taxon>Spermatophyta</taxon>
        <taxon>Magnoliopsida</taxon>
        <taxon>eudicotyledons</taxon>
        <taxon>Gunneridae</taxon>
        <taxon>Pentapetalae</taxon>
        <taxon>asterids</taxon>
        <taxon>campanulids</taxon>
        <taxon>Apiales</taxon>
        <taxon>Apiaceae</taxon>
        <taxon>Apioideae</taxon>
        <taxon>Scandiceae</taxon>
        <taxon>Daucinae</taxon>
        <taxon>Daucus</taxon>
        <taxon>Daucus sect. Daucus</taxon>
    </lineage>
</organism>
<evidence type="ECO:0000313" key="1">
    <source>
        <dbReference type="EMBL" id="KZN02385.1"/>
    </source>
</evidence>
<sequence length="43" mass="5048">MKRAELNNQLVYVYAPSPPTFEGERHRLYCTENEMENYLLGGL</sequence>
<dbReference type="EMBL" id="LNRQ01000003">
    <property type="protein sequence ID" value="KZN02385.1"/>
    <property type="molecule type" value="Genomic_DNA"/>
</dbReference>
<proteinExistence type="predicted"/>
<reference evidence="1" key="1">
    <citation type="journal article" date="2016" name="Nat. Genet.">
        <title>A high-quality carrot genome assembly provides new insights into carotenoid accumulation and asterid genome evolution.</title>
        <authorList>
            <person name="Iorizzo M."/>
            <person name="Ellison S."/>
            <person name="Senalik D."/>
            <person name="Zeng P."/>
            <person name="Satapoomin P."/>
            <person name="Huang J."/>
            <person name="Bowman M."/>
            <person name="Iovene M."/>
            <person name="Sanseverino W."/>
            <person name="Cavagnaro P."/>
            <person name="Yildiz M."/>
            <person name="Macko-Podgorni A."/>
            <person name="Moranska E."/>
            <person name="Grzebelus E."/>
            <person name="Grzebelus D."/>
            <person name="Ashrafi H."/>
            <person name="Zheng Z."/>
            <person name="Cheng S."/>
            <person name="Spooner D."/>
            <person name="Van Deynze A."/>
            <person name="Simon P."/>
        </authorList>
    </citation>
    <scope>NUCLEOTIDE SEQUENCE [LARGE SCALE GENOMIC DNA]</scope>
    <source>
        <tissue evidence="1">Leaf</tissue>
    </source>
</reference>
<gene>
    <name evidence="1" type="ORF">DCAR_011139</name>
</gene>